<feature type="compositionally biased region" description="Basic and acidic residues" evidence="2">
    <location>
        <begin position="76"/>
        <end position="85"/>
    </location>
</feature>
<feature type="transmembrane region" description="Helical" evidence="3">
    <location>
        <begin position="132"/>
        <end position="157"/>
    </location>
</feature>
<accession>A0ABW4ZC15</accession>
<gene>
    <name evidence="5" type="ORF">ACFSW8_11640</name>
</gene>
<dbReference type="Pfam" id="PF14237">
    <property type="entry name" value="GYF_2"/>
    <property type="match status" value="1"/>
</dbReference>
<feature type="region of interest" description="Disordered" evidence="2">
    <location>
        <begin position="58"/>
        <end position="115"/>
    </location>
</feature>
<feature type="transmembrane region" description="Helical" evidence="3">
    <location>
        <begin position="235"/>
        <end position="256"/>
    </location>
</feature>
<evidence type="ECO:0000259" key="4">
    <source>
        <dbReference type="Pfam" id="PF14237"/>
    </source>
</evidence>
<dbReference type="Proteomes" id="UP001597389">
    <property type="component" value="Unassembled WGS sequence"/>
</dbReference>
<keyword evidence="3" id="KW-0472">Membrane</keyword>
<feature type="coiled-coil region" evidence="1">
    <location>
        <begin position="256"/>
        <end position="283"/>
    </location>
</feature>
<reference evidence="6" key="1">
    <citation type="journal article" date="2019" name="Int. J. Syst. Evol. Microbiol.">
        <title>The Global Catalogue of Microorganisms (GCM) 10K type strain sequencing project: providing services to taxonomists for standard genome sequencing and annotation.</title>
        <authorList>
            <consortium name="The Broad Institute Genomics Platform"/>
            <consortium name="The Broad Institute Genome Sequencing Center for Infectious Disease"/>
            <person name="Wu L."/>
            <person name="Ma J."/>
        </authorList>
    </citation>
    <scope>NUCLEOTIDE SEQUENCE [LARGE SCALE GENOMIC DNA]</scope>
    <source>
        <strain evidence="6">CCUG 57942</strain>
    </source>
</reference>
<keyword evidence="3" id="KW-0812">Transmembrane</keyword>
<dbReference type="InterPro" id="IPR025640">
    <property type="entry name" value="GYF_2"/>
</dbReference>
<protein>
    <submittedName>
        <fullName evidence="5">GYF domain-containing protein</fullName>
    </submittedName>
</protein>
<keyword evidence="6" id="KW-1185">Reference proteome</keyword>
<evidence type="ECO:0000313" key="6">
    <source>
        <dbReference type="Proteomes" id="UP001597389"/>
    </source>
</evidence>
<evidence type="ECO:0000313" key="5">
    <source>
        <dbReference type="EMBL" id="MFD2159555.1"/>
    </source>
</evidence>
<feature type="transmembrane region" description="Helical" evidence="3">
    <location>
        <begin position="196"/>
        <end position="215"/>
    </location>
</feature>
<dbReference type="EMBL" id="JBHUJB010000046">
    <property type="protein sequence ID" value="MFD2159555.1"/>
    <property type="molecule type" value="Genomic_DNA"/>
</dbReference>
<name>A0ABW4ZC15_9BACT</name>
<evidence type="ECO:0000256" key="2">
    <source>
        <dbReference type="SAM" id="MobiDB-lite"/>
    </source>
</evidence>
<sequence>MSEAAAAWYYTQHGERKGPVTLEVLRGAIEHLKVDRERDLVWGPGLSDWVTIDKVPELQDLPAGPPPIATPVQTAEPEKKKEAVAKSEASVSPPAAVNPYQSPTANQEEDDNALSEAMEARRGNQYPGMGRLVYWIVPTLITIVLVGIGVAAMGVLAKDSPEMGMPVVVVMLAVIFLVFLMTTFSRLKNLGMSRWNILWSVVPIAHIWLSFRLYVCPAGYHNHRKLDTAGKVLVGLWLLSLVGPIISVALSGAGYYKEAADEAQRIMDEQREAQEEVLIIEEDS</sequence>
<dbReference type="RefSeq" id="WP_377086338.1">
    <property type="nucleotide sequence ID" value="NZ_JBHSJL010000014.1"/>
</dbReference>
<keyword evidence="3" id="KW-1133">Transmembrane helix</keyword>
<evidence type="ECO:0000256" key="1">
    <source>
        <dbReference type="SAM" id="Coils"/>
    </source>
</evidence>
<proteinExistence type="predicted"/>
<feature type="domain" description="GYF" evidence="4">
    <location>
        <begin position="8"/>
        <end position="58"/>
    </location>
</feature>
<comment type="caution">
    <text evidence="5">The sequence shown here is derived from an EMBL/GenBank/DDBJ whole genome shotgun (WGS) entry which is preliminary data.</text>
</comment>
<keyword evidence="1" id="KW-0175">Coiled coil</keyword>
<organism evidence="5 6">
    <name type="scientific">Rubritalea tangerina</name>
    <dbReference type="NCBI Taxonomy" id="430798"/>
    <lineage>
        <taxon>Bacteria</taxon>
        <taxon>Pseudomonadati</taxon>
        <taxon>Verrucomicrobiota</taxon>
        <taxon>Verrucomicrobiia</taxon>
        <taxon>Verrucomicrobiales</taxon>
        <taxon>Rubritaleaceae</taxon>
        <taxon>Rubritalea</taxon>
    </lineage>
</organism>
<evidence type="ECO:0000256" key="3">
    <source>
        <dbReference type="SAM" id="Phobius"/>
    </source>
</evidence>
<feature type="compositionally biased region" description="Low complexity" evidence="2">
    <location>
        <begin position="86"/>
        <end position="97"/>
    </location>
</feature>
<feature type="transmembrane region" description="Helical" evidence="3">
    <location>
        <begin position="163"/>
        <end position="184"/>
    </location>
</feature>